<dbReference type="AlphaFoldDB" id="A0A8J2PIT2"/>
<organism evidence="2 3">
    <name type="scientific">Allacma fusca</name>
    <dbReference type="NCBI Taxonomy" id="39272"/>
    <lineage>
        <taxon>Eukaryota</taxon>
        <taxon>Metazoa</taxon>
        <taxon>Ecdysozoa</taxon>
        <taxon>Arthropoda</taxon>
        <taxon>Hexapoda</taxon>
        <taxon>Collembola</taxon>
        <taxon>Symphypleona</taxon>
        <taxon>Sminthuridae</taxon>
        <taxon>Allacma</taxon>
    </lineage>
</organism>
<protein>
    <submittedName>
        <fullName evidence="2">Uncharacterized protein</fullName>
    </submittedName>
</protein>
<feature type="region of interest" description="Disordered" evidence="1">
    <location>
        <begin position="63"/>
        <end position="98"/>
    </location>
</feature>
<evidence type="ECO:0000313" key="3">
    <source>
        <dbReference type="Proteomes" id="UP000708208"/>
    </source>
</evidence>
<gene>
    <name evidence="2" type="ORF">AFUS01_LOCUS41689</name>
</gene>
<keyword evidence="3" id="KW-1185">Reference proteome</keyword>
<name>A0A8J2PIT2_9HEXA</name>
<dbReference type="Proteomes" id="UP000708208">
    <property type="component" value="Unassembled WGS sequence"/>
</dbReference>
<comment type="caution">
    <text evidence="2">The sequence shown here is derived from an EMBL/GenBank/DDBJ whole genome shotgun (WGS) entry which is preliminary data.</text>
</comment>
<dbReference type="OrthoDB" id="8191755at2759"/>
<feature type="compositionally biased region" description="Polar residues" evidence="1">
    <location>
        <begin position="82"/>
        <end position="98"/>
    </location>
</feature>
<evidence type="ECO:0000256" key="1">
    <source>
        <dbReference type="SAM" id="MobiDB-lite"/>
    </source>
</evidence>
<reference evidence="2" key="1">
    <citation type="submission" date="2021-06" db="EMBL/GenBank/DDBJ databases">
        <authorList>
            <person name="Hodson N. C."/>
            <person name="Mongue J. A."/>
            <person name="Jaron S. K."/>
        </authorList>
    </citation>
    <scope>NUCLEOTIDE SEQUENCE</scope>
</reference>
<proteinExistence type="predicted"/>
<feature type="compositionally biased region" description="Basic and acidic residues" evidence="1">
    <location>
        <begin position="63"/>
        <end position="80"/>
    </location>
</feature>
<dbReference type="EMBL" id="CAJVCH010562915">
    <property type="protein sequence ID" value="CAG7831973.1"/>
    <property type="molecule type" value="Genomic_DNA"/>
</dbReference>
<evidence type="ECO:0000313" key="2">
    <source>
        <dbReference type="EMBL" id="CAG7831973.1"/>
    </source>
</evidence>
<sequence>MQRHTGPLQSTLAEESGVLHKFKNGLAGSDWVVPFFLRNKDTLSWRTGTPNWTISLIPMLKTNDDKNRKHDSSDLDEKRLTRNYTKSQKAQLSSGKIQ</sequence>
<accession>A0A8J2PIT2</accession>